<dbReference type="InterPro" id="IPR005625">
    <property type="entry name" value="PepSY-ass_TM"/>
</dbReference>
<evidence type="ECO:0000313" key="3">
    <source>
        <dbReference type="Proteomes" id="UP000271587"/>
    </source>
</evidence>
<dbReference type="RefSeq" id="WP_123933514.1">
    <property type="nucleotide sequence ID" value="NZ_CP033897.1"/>
</dbReference>
<evidence type="ECO:0000256" key="1">
    <source>
        <dbReference type="SAM" id="Phobius"/>
    </source>
</evidence>
<reference evidence="2 3" key="1">
    <citation type="submission" date="2018-11" db="EMBL/GenBank/DDBJ databases">
        <authorList>
            <person name="Kleinhagauer T."/>
            <person name="Glaeser S.P."/>
            <person name="Spergser J."/>
            <person name="Ruckert C."/>
            <person name="Kaempfer P."/>
            <person name="Busse H.-J."/>
        </authorList>
    </citation>
    <scope>NUCLEOTIDE SEQUENCE [LARGE SCALE GENOMIC DNA]</scope>
    <source>
        <strain evidence="2 3">W8</strain>
    </source>
</reference>
<dbReference type="Pfam" id="PF03929">
    <property type="entry name" value="PepSY_TM"/>
    <property type="match status" value="1"/>
</dbReference>
<keyword evidence="1" id="KW-0812">Transmembrane</keyword>
<dbReference type="PANTHER" id="PTHR34219:SF1">
    <property type="entry name" value="PEPSY DOMAIN-CONTAINING PROTEIN"/>
    <property type="match status" value="1"/>
</dbReference>
<proteinExistence type="predicted"/>
<dbReference type="Proteomes" id="UP000271587">
    <property type="component" value="Chromosome"/>
</dbReference>
<keyword evidence="3" id="KW-1185">Reference proteome</keyword>
<keyword evidence="1" id="KW-1133">Transmembrane helix</keyword>
<protein>
    <recommendedName>
        <fullName evidence="4">PepSY-associated TM helix</fullName>
    </recommendedName>
</protein>
<keyword evidence="1" id="KW-0472">Membrane</keyword>
<sequence>MSLKLNNFTQQRAAQRPLRPILARLHTAAGILITPLILVAALTGFFYALAPTLEQWVYHDEIYANVSDGPRESVEKQVRAAQAAAGDKELAAVQLFDDPMRNTRVLFADDTLDEGVQYAVFVDPHNAQVEGELEQYGSSGSLPLRRWLAYGHKNLWLGTPGRIYSEVAASWLGFFAVSGVVLWWQLQRKGSGRLARMFSWRSNARASGRLKLLRSHGVWGSVLAAGMIFLCVTGLTWSLVAGENIAKVRTHFGWATPKTVASLEAEASSTDPLSHIDEVAQGAFDSLRAPLKIAVPQDSTKGWVASEVRQPYRLSNDAVVLNDAGEVVRWNRFSDWPFAAKATAWLIQLHMGTLFGLPNQIVLALLAVGILFLLLRGIQMWAARGFAPAPAPQQWNVLRSPAGIGFVLGLAVYSVLAPLFGASLLVVVALDFLWSRRRSRH</sequence>
<dbReference type="OrthoDB" id="9791166at2"/>
<feature type="transmembrane region" description="Helical" evidence="1">
    <location>
        <begin position="21"/>
        <end position="49"/>
    </location>
</feature>
<evidence type="ECO:0008006" key="4">
    <source>
        <dbReference type="Google" id="ProtNLM"/>
    </source>
</evidence>
<feature type="transmembrane region" description="Helical" evidence="1">
    <location>
        <begin position="163"/>
        <end position="184"/>
    </location>
</feature>
<feature type="transmembrane region" description="Helical" evidence="1">
    <location>
        <begin position="218"/>
        <end position="240"/>
    </location>
</feature>
<name>A0A3G6IZH0_9CORY</name>
<feature type="transmembrane region" description="Helical" evidence="1">
    <location>
        <begin position="362"/>
        <end position="382"/>
    </location>
</feature>
<gene>
    <name evidence="2" type="ORF">CGERO_03635</name>
</gene>
<dbReference type="EMBL" id="CP033897">
    <property type="protein sequence ID" value="AZA11046.1"/>
    <property type="molecule type" value="Genomic_DNA"/>
</dbReference>
<feature type="transmembrane region" description="Helical" evidence="1">
    <location>
        <begin position="402"/>
        <end position="434"/>
    </location>
</feature>
<evidence type="ECO:0000313" key="2">
    <source>
        <dbReference type="EMBL" id="AZA11046.1"/>
    </source>
</evidence>
<dbReference type="AlphaFoldDB" id="A0A3G6IZH0"/>
<dbReference type="KEGG" id="cgk:CGERO_03635"/>
<accession>A0A3G6IZH0</accession>
<organism evidence="2 3">
    <name type="scientific">Corynebacterium gerontici</name>
    <dbReference type="NCBI Taxonomy" id="2079234"/>
    <lineage>
        <taxon>Bacteria</taxon>
        <taxon>Bacillati</taxon>
        <taxon>Actinomycetota</taxon>
        <taxon>Actinomycetes</taxon>
        <taxon>Mycobacteriales</taxon>
        <taxon>Corynebacteriaceae</taxon>
        <taxon>Corynebacterium</taxon>
    </lineage>
</organism>
<dbReference type="PANTHER" id="PTHR34219">
    <property type="entry name" value="IRON-REGULATED INNER MEMBRANE PROTEIN-RELATED"/>
    <property type="match status" value="1"/>
</dbReference>